<dbReference type="InterPro" id="IPR029479">
    <property type="entry name" value="Nitroreductase"/>
</dbReference>
<dbReference type="InterPro" id="IPR000415">
    <property type="entry name" value="Nitroreductase-like"/>
</dbReference>
<dbReference type="EMBL" id="JOTM01000009">
    <property type="protein sequence ID" value="KEK24107.1"/>
    <property type="molecule type" value="Genomic_DNA"/>
</dbReference>
<reference evidence="5 6" key="1">
    <citation type="submission" date="2014-06" db="EMBL/GenBank/DDBJ databases">
        <title>Draft genome sequence of Bacillus gaemokensis JCM 15801 (MCCC 1A00707).</title>
        <authorList>
            <person name="Lai Q."/>
            <person name="Liu Y."/>
            <person name="Shao Z."/>
        </authorList>
    </citation>
    <scope>NUCLEOTIDE SEQUENCE [LARGE SCALE GENOMIC DNA]</scope>
    <source>
        <strain evidence="5 6">JCM 15801</strain>
    </source>
</reference>
<sequence>MSVTTTNLKEAIVNRRSIRKVTKNATITKERINEVLKTALHAPTSFNMQSGRMVVLMDAEHEKFWDIVKETLRARVPAENFEATVERLKGFREGVGTVLFFENQATVKQMQENAPLYKEQFPFWSHQGNAMLQHTVWMLLSAEGIGASLQHYNPIVDAEVKETWNIPAEWSLVGQMPFGEPNEQPGERTFLPTEGVVKFY</sequence>
<dbReference type="OrthoDB" id="9810617at2"/>
<dbReference type="SUPFAM" id="SSF55469">
    <property type="entry name" value="FMN-dependent nitroreductase-like"/>
    <property type="match status" value="1"/>
</dbReference>
<dbReference type="PANTHER" id="PTHR43035:SF1">
    <property type="entry name" value="FATTY ACID REPRESSION MUTANT PROTEIN 2-RELATED"/>
    <property type="match status" value="1"/>
</dbReference>
<dbReference type="RefSeq" id="WP_033674741.1">
    <property type="nucleotide sequence ID" value="NZ_JOTM01000009.1"/>
</dbReference>
<feature type="domain" description="Nitroreductase" evidence="4">
    <location>
        <begin position="12"/>
        <end position="179"/>
    </location>
</feature>
<dbReference type="STRING" id="574375.AZF08_11715"/>
<evidence type="ECO:0000259" key="4">
    <source>
        <dbReference type="Pfam" id="PF00881"/>
    </source>
</evidence>
<evidence type="ECO:0000313" key="5">
    <source>
        <dbReference type="EMBL" id="KEK24107.1"/>
    </source>
</evidence>
<dbReference type="Pfam" id="PF00881">
    <property type="entry name" value="Nitroreductase"/>
    <property type="match status" value="1"/>
</dbReference>
<dbReference type="CDD" id="cd02140">
    <property type="entry name" value="Frm2-like"/>
    <property type="match status" value="1"/>
</dbReference>
<comment type="caution">
    <text evidence="5">The sequence shown here is derived from an EMBL/GenBank/DDBJ whole genome shotgun (WGS) entry which is preliminary data.</text>
</comment>
<dbReference type="Gene3D" id="3.40.109.10">
    <property type="entry name" value="NADH Oxidase"/>
    <property type="match status" value="1"/>
</dbReference>
<evidence type="ECO:0000256" key="2">
    <source>
        <dbReference type="ARBA" id="ARBA00022490"/>
    </source>
</evidence>
<dbReference type="eggNOG" id="COG3560">
    <property type="taxonomic scope" value="Bacteria"/>
</dbReference>
<keyword evidence="3" id="KW-0560">Oxidoreductase</keyword>
<dbReference type="SMR" id="A0A073KCC2"/>
<protein>
    <submittedName>
        <fullName evidence="5">Nitroreductase</fullName>
    </submittedName>
</protein>
<keyword evidence="6" id="KW-1185">Reference proteome</keyword>
<name>A0A073KCC2_9BACI</name>
<proteinExistence type="predicted"/>
<evidence type="ECO:0000313" key="6">
    <source>
        <dbReference type="Proteomes" id="UP000027778"/>
    </source>
</evidence>
<accession>A0A073KCC2</accession>
<gene>
    <name evidence="5" type="ORF">BAGA_29075</name>
</gene>
<dbReference type="AlphaFoldDB" id="A0A073KCC2"/>
<keyword evidence="2" id="KW-0963">Cytoplasm</keyword>
<dbReference type="InterPro" id="IPR033877">
    <property type="entry name" value="Frm2/Hbn1"/>
</dbReference>
<dbReference type="GO" id="GO:0005737">
    <property type="term" value="C:cytoplasm"/>
    <property type="evidence" value="ECO:0007669"/>
    <property type="project" value="UniProtKB-SubCell"/>
</dbReference>
<dbReference type="PANTHER" id="PTHR43035">
    <property type="entry name" value="FATTY ACID REPRESSION MUTANT PROTEIN 2-RELATED"/>
    <property type="match status" value="1"/>
</dbReference>
<dbReference type="GO" id="GO:0034599">
    <property type="term" value="P:cellular response to oxidative stress"/>
    <property type="evidence" value="ECO:0007669"/>
    <property type="project" value="InterPro"/>
</dbReference>
<dbReference type="Proteomes" id="UP000027778">
    <property type="component" value="Unassembled WGS sequence"/>
</dbReference>
<organism evidence="5 6">
    <name type="scientific">Bacillus gaemokensis</name>
    <dbReference type="NCBI Taxonomy" id="574375"/>
    <lineage>
        <taxon>Bacteria</taxon>
        <taxon>Bacillati</taxon>
        <taxon>Bacillota</taxon>
        <taxon>Bacilli</taxon>
        <taxon>Bacillales</taxon>
        <taxon>Bacillaceae</taxon>
        <taxon>Bacillus</taxon>
        <taxon>Bacillus cereus group</taxon>
    </lineage>
</organism>
<dbReference type="GO" id="GO:0016491">
    <property type="term" value="F:oxidoreductase activity"/>
    <property type="evidence" value="ECO:0007669"/>
    <property type="project" value="UniProtKB-KW"/>
</dbReference>
<evidence type="ECO:0000256" key="1">
    <source>
        <dbReference type="ARBA" id="ARBA00004496"/>
    </source>
</evidence>
<dbReference type="FunFam" id="3.40.109.10:FF:000001">
    <property type="entry name" value="Nitroreductase family"/>
    <property type="match status" value="1"/>
</dbReference>
<evidence type="ECO:0000256" key="3">
    <source>
        <dbReference type="ARBA" id="ARBA00023002"/>
    </source>
</evidence>
<comment type="subcellular location">
    <subcellularLocation>
        <location evidence="1">Cytoplasm</location>
    </subcellularLocation>
</comment>